<evidence type="ECO:0000259" key="1">
    <source>
        <dbReference type="Pfam" id="PF07179"/>
    </source>
</evidence>
<sequence>MDAQWQPANDVEHELVAALEAGDSKRFAEIVLSAPLYLPVLPEPGTELRRELDDLIPLERAHVFVFTSPEALSDVLGSFSSGHREVDATALAQNWPHPDYCFALNFDLPIGAIMSPESLARMAAGEEFLVPAEDAEAVVQAQIRRDCLVELGDGAEPGVVPPANELEEALAAAVELQDLDAYLAALVDADVVLPLSRPLTDDVDDTNFPWLLVGSAIPVFTSADMLSRAAPKVEHFTQLPFLVLAANWPQRQHVLCLNPGSGTELIIGGDGVGEIVAAAGAALSEGDSAF</sequence>
<dbReference type="InterPro" id="IPR009839">
    <property type="entry name" value="SseB_N"/>
</dbReference>
<evidence type="ECO:0000313" key="3">
    <source>
        <dbReference type="Proteomes" id="UP000199529"/>
    </source>
</evidence>
<dbReference type="RefSeq" id="WP_093278604.1">
    <property type="nucleotide sequence ID" value="NZ_FNOK01000096.1"/>
</dbReference>
<name>A0A1H3U0D8_9PSEU</name>
<dbReference type="Proteomes" id="UP000199529">
    <property type="component" value="Unassembled WGS sequence"/>
</dbReference>
<dbReference type="OrthoDB" id="3288975at2"/>
<reference evidence="3" key="1">
    <citation type="submission" date="2016-10" db="EMBL/GenBank/DDBJ databases">
        <authorList>
            <person name="Varghese N."/>
            <person name="Submissions S."/>
        </authorList>
    </citation>
    <scope>NUCLEOTIDE SEQUENCE [LARGE SCALE GENOMIC DNA]</scope>
    <source>
        <strain evidence="3">CGMCC 4.3530</strain>
    </source>
</reference>
<dbReference type="STRING" id="418495.SAMN05216215_10965"/>
<protein>
    <submittedName>
        <fullName evidence="2">SseB protein N-terminal domain-containing protein</fullName>
    </submittedName>
</protein>
<dbReference type="AlphaFoldDB" id="A0A1H3U0D8"/>
<accession>A0A1H3U0D8</accession>
<organism evidence="2 3">
    <name type="scientific">Saccharopolyspora shandongensis</name>
    <dbReference type="NCBI Taxonomy" id="418495"/>
    <lineage>
        <taxon>Bacteria</taxon>
        <taxon>Bacillati</taxon>
        <taxon>Actinomycetota</taxon>
        <taxon>Actinomycetes</taxon>
        <taxon>Pseudonocardiales</taxon>
        <taxon>Pseudonocardiaceae</taxon>
        <taxon>Saccharopolyspora</taxon>
    </lineage>
</organism>
<feature type="domain" description="SseB protein N-terminal" evidence="1">
    <location>
        <begin position="166"/>
        <end position="272"/>
    </location>
</feature>
<dbReference type="EMBL" id="FNOK01000096">
    <property type="protein sequence ID" value="SDZ54969.1"/>
    <property type="molecule type" value="Genomic_DNA"/>
</dbReference>
<evidence type="ECO:0000313" key="2">
    <source>
        <dbReference type="EMBL" id="SDZ54969.1"/>
    </source>
</evidence>
<proteinExistence type="predicted"/>
<keyword evidence="3" id="KW-1185">Reference proteome</keyword>
<dbReference type="Pfam" id="PF07179">
    <property type="entry name" value="SseB"/>
    <property type="match status" value="1"/>
</dbReference>
<gene>
    <name evidence="2" type="ORF">SAMN05216215_10965</name>
</gene>